<protein>
    <submittedName>
        <fullName evidence="1">Uncharacterized protein</fullName>
    </submittedName>
</protein>
<dbReference type="EMBL" id="JARK01001344">
    <property type="protein sequence ID" value="EYC27887.1"/>
    <property type="molecule type" value="Genomic_DNA"/>
</dbReference>
<proteinExistence type="predicted"/>
<evidence type="ECO:0000313" key="2">
    <source>
        <dbReference type="Proteomes" id="UP000024635"/>
    </source>
</evidence>
<name>A0A016VLI3_9BILA</name>
<dbReference type="Proteomes" id="UP000024635">
    <property type="component" value="Unassembled WGS sequence"/>
</dbReference>
<reference evidence="2" key="1">
    <citation type="journal article" date="2015" name="Nat. Genet.">
        <title>The genome and transcriptome of the zoonotic hookworm Ancylostoma ceylanicum identify infection-specific gene families.</title>
        <authorList>
            <person name="Schwarz E.M."/>
            <person name="Hu Y."/>
            <person name="Antoshechkin I."/>
            <person name="Miller M.M."/>
            <person name="Sternberg P.W."/>
            <person name="Aroian R.V."/>
        </authorList>
    </citation>
    <scope>NUCLEOTIDE SEQUENCE</scope>
    <source>
        <strain evidence="2">HY135</strain>
    </source>
</reference>
<keyword evidence="2" id="KW-1185">Reference proteome</keyword>
<organism evidence="1 2">
    <name type="scientific">Ancylostoma ceylanicum</name>
    <dbReference type="NCBI Taxonomy" id="53326"/>
    <lineage>
        <taxon>Eukaryota</taxon>
        <taxon>Metazoa</taxon>
        <taxon>Ecdysozoa</taxon>
        <taxon>Nematoda</taxon>
        <taxon>Chromadorea</taxon>
        <taxon>Rhabditida</taxon>
        <taxon>Rhabditina</taxon>
        <taxon>Rhabditomorpha</taxon>
        <taxon>Strongyloidea</taxon>
        <taxon>Ancylostomatidae</taxon>
        <taxon>Ancylostomatinae</taxon>
        <taxon>Ancylostoma</taxon>
    </lineage>
</organism>
<accession>A0A016VLI3</accession>
<sequence>MERIEKAQLIESRQKIQHESNEKILESGTNGSKSLKVPVVTILFSWLPQSAGSRLDQSTGLNEAVATVFASPFSQGLQHGQSLQYFREKLSK</sequence>
<comment type="caution">
    <text evidence="1">The sequence shown here is derived from an EMBL/GenBank/DDBJ whole genome shotgun (WGS) entry which is preliminary data.</text>
</comment>
<gene>
    <name evidence="1" type="primary">Acey_s0008.g234</name>
    <name evidence="1" type="ORF">Y032_0008g234</name>
</gene>
<dbReference type="AlphaFoldDB" id="A0A016VLI3"/>
<evidence type="ECO:0000313" key="1">
    <source>
        <dbReference type="EMBL" id="EYC27887.1"/>
    </source>
</evidence>